<reference evidence="3" key="1">
    <citation type="submission" date="2017-02" db="EMBL/GenBank/DDBJ databases">
        <authorList>
            <person name="Regsiter A."/>
            <person name="William W."/>
        </authorList>
    </citation>
    <scope>NUCLEOTIDE SEQUENCE</scope>
    <source>
        <strain evidence="3">Bib</strain>
    </source>
</reference>
<dbReference type="InterPro" id="IPR027417">
    <property type="entry name" value="P-loop_NTPase"/>
</dbReference>
<organism evidence="3">
    <name type="scientific">uncultured spirochete</name>
    <dbReference type="NCBI Taxonomy" id="156406"/>
    <lineage>
        <taxon>Bacteria</taxon>
        <taxon>Pseudomonadati</taxon>
        <taxon>Spirochaetota</taxon>
        <taxon>Spirochaetia</taxon>
        <taxon>Spirochaetales</taxon>
        <taxon>environmental samples</taxon>
    </lineage>
</organism>
<proteinExistence type="predicted"/>
<dbReference type="PANTHER" id="PTHR43566">
    <property type="entry name" value="CONSERVED PROTEIN"/>
    <property type="match status" value="1"/>
</dbReference>
<gene>
    <name evidence="3" type="ORF">SPIROBIBN47_210016</name>
</gene>
<accession>A0A3P3XIG0</accession>
<feature type="domain" description="AAA" evidence="1">
    <location>
        <begin position="17"/>
        <end position="133"/>
    </location>
</feature>
<dbReference type="SUPFAM" id="SSF52540">
    <property type="entry name" value="P-loop containing nucleoside triphosphate hydrolases"/>
    <property type="match status" value="1"/>
</dbReference>
<dbReference type="InterPro" id="IPR025420">
    <property type="entry name" value="DUF4143"/>
</dbReference>
<protein>
    <recommendedName>
        <fullName evidence="4">AAA family ATPase</fullName>
    </recommendedName>
</protein>
<dbReference type="InterPro" id="IPR041682">
    <property type="entry name" value="AAA_14"/>
</dbReference>
<evidence type="ECO:0008006" key="4">
    <source>
        <dbReference type="Google" id="ProtNLM"/>
    </source>
</evidence>
<evidence type="ECO:0000313" key="3">
    <source>
        <dbReference type="EMBL" id="SLM11650.1"/>
    </source>
</evidence>
<dbReference type="Pfam" id="PF13635">
    <property type="entry name" value="DUF4143"/>
    <property type="match status" value="1"/>
</dbReference>
<evidence type="ECO:0000259" key="1">
    <source>
        <dbReference type="Pfam" id="PF13173"/>
    </source>
</evidence>
<sequence>MIYRACEPYLRKIASQFPVVLITGPRQSGKTTLARYAFPDYSYVSLENLDTADRAREDPRGFLAQYRLKVIFDEIQRLPSLLSYLQQIVDEHPQPGSFIITGSQQFNLMAAATQSLAGRIGRLELLPFSTGEIYSYNPSLLTDSTTSIRRGWYPPIIDRSLDADLWYENYIATYLERDVRQIDNIRDLLTFRRFLSLCAGRTAQLVNLSELAGECGVSHNTIKAWLSVLEASYLVKLVQPYYRNFNKRIVKTPKLYFLDTGLAARLLGIRTDDQLANHPLRGALFETYVFSELLKKRMNGQAPWEIYFWRDHGGIEVDFILESGGTLIAVEVKSGATFHPDFTTNLSRFAGFAGSDLTHAALIYGGMEAFTFKDVSVVPWNQMDLL</sequence>
<dbReference type="PANTHER" id="PTHR43566:SF2">
    <property type="entry name" value="DUF4143 DOMAIN-CONTAINING PROTEIN"/>
    <property type="match status" value="1"/>
</dbReference>
<evidence type="ECO:0000259" key="2">
    <source>
        <dbReference type="Pfam" id="PF13635"/>
    </source>
</evidence>
<dbReference type="AlphaFoldDB" id="A0A3P3XIG0"/>
<name>A0A3P3XIG0_9SPIR</name>
<dbReference type="Pfam" id="PF13173">
    <property type="entry name" value="AAA_14"/>
    <property type="match status" value="1"/>
</dbReference>
<dbReference type="EMBL" id="FWDM01000014">
    <property type="protein sequence ID" value="SLM11650.1"/>
    <property type="molecule type" value="Genomic_DNA"/>
</dbReference>
<feature type="domain" description="DUF4143" evidence="2">
    <location>
        <begin position="176"/>
        <end position="335"/>
    </location>
</feature>